<keyword evidence="1" id="KW-0812">Transmembrane</keyword>
<dbReference type="PANTHER" id="PTHR43685:SF2">
    <property type="entry name" value="GLYCOSYLTRANSFERASE 2-LIKE DOMAIN-CONTAINING PROTEIN"/>
    <property type="match status" value="1"/>
</dbReference>
<dbReference type="InterPro" id="IPR029044">
    <property type="entry name" value="Nucleotide-diphossugar_trans"/>
</dbReference>
<dbReference type="InterPro" id="IPR050834">
    <property type="entry name" value="Glycosyltransf_2"/>
</dbReference>
<proteinExistence type="predicted"/>
<evidence type="ECO:0000256" key="1">
    <source>
        <dbReference type="SAM" id="Phobius"/>
    </source>
</evidence>
<sequence length="387" mass="45178">MIEQILSYFIFNEVEIIALSLFFLFLLVQLFFYFNYYKKPYSYARKIDGDNYQVLQSNPKVSVIISSENEAVELSKNLPAILSQDYPDFEVIVVNDGSTDETEELLLSLKLHNPHLYHTYLPYSPDKKFGRKKLAYTIGIKAAKGDVLLFTEPHSRPISDKWISSMVNELSDTKEIVLGYSFYKKTKNFFNRIARFDNLLFSMQYLSMAIKKKPYTGTYRNLAFKKHLFFDNKGFASHLALENGEDVFINQIVNENNTAIAISQDSFIEMSIDRFSLWKQIKKSYSIAKSHFKNSASVLFGFEIFSRYLFYLLTIGLIVYAVLAQNWVILGIAAFLFLFRLIVQLVIINKCAEHFHSGKFHFSLLLMDMFQPVYNARFRTRHRRGIR</sequence>
<feature type="transmembrane region" description="Helical" evidence="1">
    <location>
        <begin position="16"/>
        <end position="36"/>
    </location>
</feature>
<gene>
    <name evidence="3" type="ORF">GGR21_001876</name>
</gene>
<feature type="domain" description="Glycosyltransferase 2-like" evidence="2">
    <location>
        <begin position="62"/>
        <end position="210"/>
    </location>
</feature>
<dbReference type="InterPro" id="IPR001173">
    <property type="entry name" value="Glyco_trans_2-like"/>
</dbReference>
<dbReference type="AlphaFoldDB" id="A0A840CLG9"/>
<accession>A0A840CLG9</accession>
<comment type="caution">
    <text evidence="3">The sequence shown here is derived from an EMBL/GenBank/DDBJ whole genome shotgun (WGS) entry which is preliminary data.</text>
</comment>
<organism evidence="3 4">
    <name type="scientific">Dysgonomonas hofstadii</name>
    <dbReference type="NCBI Taxonomy" id="637886"/>
    <lineage>
        <taxon>Bacteria</taxon>
        <taxon>Pseudomonadati</taxon>
        <taxon>Bacteroidota</taxon>
        <taxon>Bacteroidia</taxon>
        <taxon>Bacteroidales</taxon>
        <taxon>Dysgonomonadaceae</taxon>
        <taxon>Dysgonomonas</taxon>
    </lineage>
</organism>
<keyword evidence="3" id="KW-0808">Transferase</keyword>
<dbReference type="PANTHER" id="PTHR43685">
    <property type="entry name" value="GLYCOSYLTRANSFERASE"/>
    <property type="match status" value="1"/>
</dbReference>
<reference evidence="3 4" key="1">
    <citation type="submission" date="2020-08" db="EMBL/GenBank/DDBJ databases">
        <title>Genomic Encyclopedia of Type Strains, Phase IV (KMG-IV): sequencing the most valuable type-strain genomes for metagenomic binning, comparative biology and taxonomic classification.</title>
        <authorList>
            <person name="Goeker M."/>
        </authorList>
    </citation>
    <scope>NUCLEOTIDE SEQUENCE [LARGE SCALE GENOMIC DNA]</scope>
    <source>
        <strain evidence="3 4">DSM 104969</strain>
    </source>
</reference>
<feature type="transmembrane region" description="Helical" evidence="1">
    <location>
        <begin position="298"/>
        <end position="321"/>
    </location>
</feature>
<keyword evidence="1" id="KW-0472">Membrane</keyword>
<keyword evidence="1" id="KW-1133">Transmembrane helix</keyword>
<evidence type="ECO:0000313" key="4">
    <source>
        <dbReference type="Proteomes" id="UP000555103"/>
    </source>
</evidence>
<dbReference type="SUPFAM" id="SSF53448">
    <property type="entry name" value="Nucleotide-diphospho-sugar transferases"/>
    <property type="match status" value="1"/>
</dbReference>
<evidence type="ECO:0000259" key="2">
    <source>
        <dbReference type="Pfam" id="PF00535"/>
    </source>
</evidence>
<dbReference type="Proteomes" id="UP000555103">
    <property type="component" value="Unassembled WGS sequence"/>
</dbReference>
<dbReference type="GO" id="GO:0016740">
    <property type="term" value="F:transferase activity"/>
    <property type="evidence" value="ECO:0007669"/>
    <property type="project" value="UniProtKB-KW"/>
</dbReference>
<dbReference type="EMBL" id="JACIEP010000005">
    <property type="protein sequence ID" value="MBB4035981.1"/>
    <property type="molecule type" value="Genomic_DNA"/>
</dbReference>
<protein>
    <submittedName>
        <fullName evidence="3">Glycosyltransferase involved in cell wall biosynthesis</fullName>
    </submittedName>
</protein>
<dbReference type="Pfam" id="PF00535">
    <property type="entry name" value="Glycos_transf_2"/>
    <property type="match status" value="1"/>
</dbReference>
<dbReference type="RefSeq" id="WP_183306881.1">
    <property type="nucleotide sequence ID" value="NZ_JACIEP010000005.1"/>
</dbReference>
<feature type="transmembrane region" description="Helical" evidence="1">
    <location>
        <begin position="327"/>
        <end position="348"/>
    </location>
</feature>
<keyword evidence="4" id="KW-1185">Reference proteome</keyword>
<dbReference type="Gene3D" id="3.90.550.10">
    <property type="entry name" value="Spore Coat Polysaccharide Biosynthesis Protein SpsA, Chain A"/>
    <property type="match status" value="1"/>
</dbReference>
<evidence type="ECO:0000313" key="3">
    <source>
        <dbReference type="EMBL" id="MBB4035981.1"/>
    </source>
</evidence>
<name>A0A840CLG9_9BACT</name>